<keyword evidence="1" id="KW-0479">Metal-binding</keyword>
<feature type="site" description="Transition state stabilizer" evidence="3">
    <location>
        <position position="162"/>
    </location>
</feature>
<evidence type="ECO:0000256" key="1">
    <source>
        <dbReference type="PIRSR" id="PIRSR039004-1"/>
    </source>
</evidence>
<sequence length="376" mass="41152">MKAQTLVIKNARIIDPMKCADFNGDILIENGKISKIDHDIYKENASFVIEDKNIIVTPSLVDMHTHVFPDVTPLGVLPDTVGVNMGVGILVDAGSAGAYTFEDFKKNVICKSRTKVYEFLNIAKDGLKKGTGELSDYNNIDIEANKKVILNNREVIKGIKVRASASVVGNLGIGPVKIAKEFAKEMELPLMVHIGNAPPELKDVLNLLDKGDIVTHIYHGKQGGLFNPDGTVLKEALDAYERGVLFDVGHGTSSFNFKVAQKAFSLDIKPYTAGTDIYNQNINGPVYSLTTTLTKLVNLGLSLGEVVTLATINPRTILGIENQPIETGYKAEITVMQKIDEQYLLIDSDGNKMKSNFKLVPRYLITGEELINTEGE</sequence>
<dbReference type="SUPFAM" id="SSF51338">
    <property type="entry name" value="Composite domain of metallo-dependent hydrolases"/>
    <property type="match status" value="1"/>
</dbReference>
<evidence type="ECO:0000313" key="5">
    <source>
        <dbReference type="EMBL" id="GAQ25299.1"/>
    </source>
</evidence>
<dbReference type="GO" id="GO:0019213">
    <property type="term" value="F:deacetylase activity"/>
    <property type="evidence" value="ECO:0007669"/>
    <property type="project" value="InterPro"/>
</dbReference>
<dbReference type="InterPro" id="IPR011059">
    <property type="entry name" value="Metal-dep_hydrolase_composite"/>
</dbReference>
<dbReference type="PANTHER" id="PTHR42717">
    <property type="entry name" value="DIHYDROOROTASE-RELATED"/>
    <property type="match status" value="1"/>
</dbReference>
<dbReference type="Gene3D" id="3.20.20.140">
    <property type="entry name" value="Metal-dependent hydrolases"/>
    <property type="match status" value="1"/>
</dbReference>
<dbReference type="PIRSF" id="PIRSF039004">
    <property type="entry name" value="ADE_EF_0837"/>
    <property type="match status" value="1"/>
</dbReference>
<evidence type="ECO:0000259" key="4">
    <source>
        <dbReference type="Pfam" id="PF01979"/>
    </source>
</evidence>
<dbReference type="SUPFAM" id="SSF51556">
    <property type="entry name" value="Metallo-dependent hydrolases"/>
    <property type="match status" value="1"/>
</dbReference>
<gene>
    <name evidence="5" type="ORF">TSYNT_7318</name>
</gene>
<dbReference type="Gene3D" id="2.30.40.10">
    <property type="entry name" value="Urease, subunit C, domain 1"/>
    <property type="match status" value="1"/>
</dbReference>
<dbReference type="EMBL" id="DF977001">
    <property type="protein sequence ID" value="GAQ25299.1"/>
    <property type="molecule type" value="Genomic_DNA"/>
</dbReference>
<dbReference type="GO" id="GO:0046872">
    <property type="term" value="F:metal ion binding"/>
    <property type="evidence" value="ECO:0007669"/>
    <property type="project" value="UniProtKB-KW"/>
</dbReference>
<reference evidence="5" key="1">
    <citation type="journal article" date="2016" name="Genome Announc.">
        <title>Draft Genome Sequence of the Syntrophic Lactate-Degrading Bacterium Tepidanaerobacter syntrophicus JLT.</title>
        <authorList>
            <person name="Matsuura N."/>
            <person name="Ohashi A."/>
            <person name="Tourlousse D.M."/>
            <person name="Sekiguchi Y."/>
        </authorList>
    </citation>
    <scope>NUCLEOTIDE SEQUENCE [LARGE SCALE GENOMIC DNA]</scope>
    <source>
        <strain evidence="5">JL</strain>
    </source>
</reference>
<dbReference type="AlphaFoldDB" id="A0A0U9HLU6"/>
<dbReference type="Proteomes" id="UP000062160">
    <property type="component" value="Unassembled WGS sequence"/>
</dbReference>
<dbReference type="GO" id="GO:0016810">
    <property type="term" value="F:hydrolase activity, acting on carbon-nitrogen (but not peptide) bonds"/>
    <property type="evidence" value="ECO:0007669"/>
    <property type="project" value="InterPro"/>
</dbReference>
<dbReference type="NCBIfam" id="NF006689">
    <property type="entry name" value="PRK09237.1"/>
    <property type="match status" value="1"/>
</dbReference>
<feature type="binding site" evidence="1">
    <location>
        <position position="216"/>
    </location>
    <ligand>
        <name>Zn(2+)</name>
        <dbReference type="ChEBI" id="CHEBI:29105"/>
        <label>2</label>
    </ligand>
</feature>
<dbReference type="RefSeq" id="WP_059032696.1">
    <property type="nucleotide sequence ID" value="NZ_DF977001.1"/>
</dbReference>
<feature type="domain" description="Amidohydrolase-related" evidence="4">
    <location>
        <begin position="55"/>
        <end position="343"/>
    </location>
</feature>
<protein>
    <submittedName>
        <fullName evidence="5">Dihydroorotase</fullName>
    </submittedName>
</protein>
<feature type="binding site" description="via carbamate group" evidence="1">
    <location>
        <position position="160"/>
    </location>
    <ligand>
        <name>Zn(2+)</name>
        <dbReference type="ChEBI" id="CHEBI:29105"/>
        <label>1</label>
    </ligand>
</feature>
<feature type="modified residue" description="N6-carboxylysine" evidence="2">
    <location>
        <position position="160"/>
    </location>
</feature>
<feature type="binding site" evidence="1">
    <location>
        <position position="193"/>
    </location>
    <ligand>
        <name>Zn(2+)</name>
        <dbReference type="ChEBI" id="CHEBI:29105"/>
        <label>2</label>
    </ligand>
</feature>
<keyword evidence="1" id="KW-0862">Zinc</keyword>
<name>A0A0U9HLU6_9FIRM</name>
<dbReference type="PANTHER" id="PTHR42717:SF1">
    <property type="entry name" value="IMIDAZOLONEPROPIONASE AND RELATED AMIDOHYDROLASES"/>
    <property type="match status" value="1"/>
</dbReference>
<proteinExistence type="predicted"/>
<dbReference type="InterPro" id="IPR006680">
    <property type="entry name" value="Amidohydro-rel"/>
</dbReference>
<feature type="binding site" evidence="1">
    <location>
        <position position="276"/>
    </location>
    <ligand>
        <name>Zn(2+)</name>
        <dbReference type="ChEBI" id="CHEBI:29105"/>
        <label>1</label>
    </ligand>
</feature>
<feature type="binding site" evidence="1">
    <location>
        <position position="66"/>
    </location>
    <ligand>
        <name>Zn(2+)</name>
        <dbReference type="ChEBI" id="CHEBI:29105"/>
        <label>1</label>
    </ligand>
</feature>
<keyword evidence="6" id="KW-1185">Reference proteome</keyword>
<evidence type="ECO:0000256" key="3">
    <source>
        <dbReference type="PIRSR" id="PIRSR039004-3"/>
    </source>
</evidence>
<dbReference type="InterPro" id="IPR032466">
    <property type="entry name" value="Metal_Hydrolase"/>
</dbReference>
<feature type="binding site" evidence="1">
    <location>
        <position position="64"/>
    </location>
    <ligand>
        <name>Zn(2+)</name>
        <dbReference type="ChEBI" id="CHEBI:29105"/>
        <label>1</label>
    </ligand>
</feature>
<dbReference type="InterPro" id="IPR020043">
    <property type="entry name" value="Deacetylase_Atu3266-like"/>
</dbReference>
<dbReference type="OrthoDB" id="9775607at2"/>
<evidence type="ECO:0000256" key="2">
    <source>
        <dbReference type="PIRSR" id="PIRSR039004-2"/>
    </source>
</evidence>
<organism evidence="5">
    <name type="scientific">Tepidanaerobacter syntrophicus</name>
    <dbReference type="NCBI Taxonomy" id="224999"/>
    <lineage>
        <taxon>Bacteria</taxon>
        <taxon>Bacillati</taxon>
        <taxon>Bacillota</taxon>
        <taxon>Clostridia</taxon>
        <taxon>Thermosediminibacterales</taxon>
        <taxon>Tepidanaerobacteraceae</taxon>
        <taxon>Tepidanaerobacter</taxon>
    </lineage>
</organism>
<evidence type="ECO:0000313" key="6">
    <source>
        <dbReference type="Proteomes" id="UP000062160"/>
    </source>
</evidence>
<dbReference type="STRING" id="224999.GCA_001485475_01314"/>
<accession>A0A0U9HLU6</accession>
<feature type="binding site" description="via carbamate group" evidence="1">
    <location>
        <position position="160"/>
    </location>
    <ligand>
        <name>Zn(2+)</name>
        <dbReference type="ChEBI" id="CHEBI:29105"/>
        <label>2</label>
    </ligand>
</feature>
<dbReference type="Pfam" id="PF01979">
    <property type="entry name" value="Amidohydro_1"/>
    <property type="match status" value="1"/>
</dbReference>